<feature type="domain" description="GAG-pre-integrase" evidence="1">
    <location>
        <begin position="102"/>
        <end position="168"/>
    </location>
</feature>
<dbReference type="EMBL" id="BKCJ011162112">
    <property type="protein sequence ID" value="GFC96754.1"/>
    <property type="molecule type" value="Genomic_DNA"/>
</dbReference>
<dbReference type="AlphaFoldDB" id="A0A699SGF1"/>
<protein>
    <recommendedName>
        <fullName evidence="1">GAG-pre-integrase domain-containing protein</fullName>
    </recommendedName>
</protein>
<proteinExistence type="predicted"/>
<organism evidence="2">
    <name type="scientific">Tanacetum cinerariifolium</name>
    <name type="common">Dalmatian daisy</name>
    <name type="synonym">Chrysanthemum cinerariifolium</name>
    <dbReference type="NCBI Taxonomy" id="118510"/>
    <lineage>
        <taxon>Eukaryota</taxon>
        <taxon>Viridiplantae</taxon>
        <taxon>Streptophyta</taxon>
        <taxon>Embryophyta</taxon>
        <taxon>Tracheophyta</taxon>
        <taxon>Spermatophyta</taxon>
        <taxon>Magnoliopsida</taxon>
        <taxon>eudicotyledons</taxon>
        <taxon>Gunneridae</taxon>
        <taxon>Pentapetalae</taxon>
        <taxon>asterids</taxon>
        <taxon>campanulids</taxon>
        <taxon>Asterales</taxon>
        <taxon>Asteraceae</taxon>
        <taxon>Asteroideae</taxon>
        <taxon>Anthemideae</taxon>
        <taxon>Anthemidinae</taxon>
        <taxon>Tanacetum</taxon>
    </lineage>
</organism>
<accession>A0A699SGF1</accession>
<evidence type="ECO:0000259" key="1">
    <source>
        <dbReference type="Pfam" id="PF13976"/>
    </source>
</evidence>
<dbReference type="InterPro" id="IPR025724">
    <property type="entry name" value="GAG-pre-integrase_dom"/>
</dbReference>
<feature type="non-terminal residue" evidence="2">
    <location>
        <position position="1"/>
    </location>
</feature>
<evidence type="ECO:0000313" key="2">
    <source>
        <dbReference type="EMBL" id="GFC96754.1"/>
    </source>
</evidence>
<reference evidence="2" key="1">
    <citation type="journal article" date="2019" name="Sci. Rep.">
        <title>Draft genome of Tanacetum cinerariifolium, the natural source of mosquito coil.</title>
        <authorList>
            <person name="Yamashiro T."/>
            <person name="Shiraishi A."/>
            <person name="Satake H."/>
            <person name="Nakayama K."/>
        </authorList>
    </citation>
    <scope>NUCLEOTIDE SEQUENCE</scope>
</reference>
<gene>
    <name evidence="2" type="ORF">Tci_868724</name>
</gene>
<name>A0A699SGF1_TANCI</name>
<sequence length="199" mass="22633">QGLRGSRKLKHEALNLDVGNGMRVAIKAIGSFNLVLHSGLIIVLENCHFTLTITRGIVSISHLVNNDYIYTFKNYSISMLKDNVFYFNAIPRDGINEIDMHNLYPNDSSMYNVSIKRAKHALNSSYLWHSRLGHINKKCMDKLQCDGILKRTHDESLRKCKSCIFGKMECKPFPHQVESAKDLLGLIYTNVCAPFRTVS</sequence>
<dbReference type="Pfam" id="PF13976">
    <property type="entry name" value="gag_pre-integrs"/>
    <property type="match status" value="1"/>
</dbReference>
<comment type="caution">
    <text evidence="2">The sequence shown here is derived from an EMBL/GenBank/DDBJ whole genome shotgun (WGS) entry which is preliminary data.</text>
</comment>